<accession>A0A7I5EDR7</accession>
<organism evidence="2 3">
    <name type="scientific">Haemonchus contortus</name>
    <name type="common">Barber pole worm</name>
    <dbReference type="NCBI Taxonomy" id="6289"/>
    <lineage>
        <taxon>Eukaryota</taxon>
        <taxon>Metazoa</taxon>
        <taxon>Ecdysozoa</taxon>
        <taxon>Nematoda</taxon>
        <taxon>Chromadorea</taxon>
        <taxon>Rhabditida</taxon>
        <taxon>Rhabditina</taxon>
        <taxon>Rhabditomorpha</taxon>
        <taxon>Strongyloidea</taxon>
        <taxon>Trichostrongylidae</taxon>
        <taxon>Haemonchus</taxon>
    </lineage>
</organism>
<protein>
    <submittedName>
        <fullName evidence="3">Uncharacterized protein</fullName>
    </submittedName>
</protein>
<proteinExistence type="predicted"/>
<name>A0A7I5EDR7_HAECO</name>
<evidence type="ECO:0000256" key="1">
    <source>
        <dbReference type="SAM" id="MobiDB-lite"/>
    </source>
</evidence>
<reference evidence="3" key="1">
    <citation type="submission" date="2020-12" db="UniProtKB">
        <authorList>
            <consortium name="WormBaseParasite"/>
        </authorList>
    </citation>
    <scope>IDENTIFICATION</scope>
    <source>
        <strain evidence="3">MHco3</strain>
    </source>
</reference>
<feature type="region of interest" description="Disordered" evidence="1">
    <location>
        <begin position="1"/>
        <end position="44"/>
    </location>
</feature>
<dbReference type="AlphaFoldDB" id="A0A7I5EDR7"/>
<keyword evidence="2" id="KW-1185">Reference proteome</keyword>
<dbReference type="WBParaSite" id="HCON_00168580-00001">
    <property type="protein sequence ID" value="HCON_00168580-00001"/>
    <property type="gene ID" value="HCON_00168580"/>
</dbReference>
<evidence type="ECO:0000313" key="2">
    <source>
        <dbReference type="Proteomes" id="UP000025227"/>
    </source>
</evidence>
<sequence>MYDNLVIDCEEDEDVEEDHIDPLWSPDESDDDDGPSTSREGTLPFRRCRVIKGEETENRPLDTICNADQNGFVKELHSART</sequence>
<feature type="compositionally biased region" description="Acidic residues" evidence="1">
    <location>
        <begin position="8"/>
        <end position="19"/>
    </location>
</feature>
<dbReference type="Proteomes" id="UP000025227">
    <property type="component" value="Unplaced"/>
</dbReference>
<evidence type="ECO:0000313" key="3">
    <source>
        <dbReference type="WBParaSite" id="HCON_00168580-00001"/>
    </source>
</evidence>